<dbReference type="RefSeq" id="WP_204869077.1">
    <property type="nucleotide sequence ID" value="NZ_JAFBBK010000001.1"/>
</dbReference>
<feature type="transmembrane region" description="Helical" evidence="8">
    <location>
        <begin position="166"/>
        <end position="182"/>
    </location>
</feature>
<evidence type="ECO:0000313" key="10">
    <source>
        <dbReference type="EMBL" id="MBM7416230.1"/>
    </source>
</evidence>
<feature type="transmembrane region" description="Helical" evidence="8">
    <location>
        <begin position="55"/>
        <end position="77"/>
    </location>
</feature>
<evidence type="ECO:0000256" key="3">
    <source>
        <dbReference type="ARBA" id="ARBA00022676"/>
    </source>
</evidence>
<comment type="caution">
    <text evidence="10">The sequence shown here is derived from an EMBL/GenBank/DDBJ whole genome shotgun (WGS) entry which is preliminary data.</text>
</comment>
<evidence type="ECO:0000259" key="9">
    <source>
        <dbReference type="Pfam" id="PF13231"/>
    </source>
</evidence>
<keyword evidence="4" id="KW-0808">Transferase</keyword>
<dbReference type="PANTHER" id="PTHR33908">
    <property type="entry name" value="MANNOSYLTRANSFERASE YKCB-RELATED"/>
    <property type="match status" value="1"/>
</dbReference>
<keyword evidence="7 8" id="KW-0472">Membrane</keyword>
<comment type="subcellular location">
    <subcellularLocation>
        <location evidence="1">Cell membrane</location>
        <topology evidence="1">Multi-pass membrane protein</topology>
    </subcellularLocation>
</comment>
<evidence type="ECO:0000256" key="8">
    <source>
        <dbReference type="SAM" id="Phobius"/>
    </source>
</evidence>
<feature type="transmembrane region" description="Helical" evidence="8">
    <location>
        <begin position="385"/>
        <end position="406"/>
    </location>
</feature>
<name>A0ABS2KWA5_9NOCA</name>
<dbReference type="InterPro" id="IPR050297">
    <property type="entry name" value="LipidA_mod_glycosyltrf_83"/>
</dbReference>
<accession>A0ABS2KWA5</accession>
<proteinExistence type="predicted"/>
<keyword evidence="3" id="KW-0328">Glycosyltransferase</keyword>
<keyword evidence="11" id="KW-1185">Reference proteome</keyword>
<evidence type="ECO:0000313" key="11">
    <source>
        <dbReference type="Proteomes" id="UP000703038"/>
    </source>
</evidence>
<feature type="transmembrane region" description="Helical" evidence="8">
    <location>
        <begin position="307"/>
        <end position="327"/>
    </location>
</feature>
<feature type="transmembrane region" description="Helical" evidence="8">
    <location>
        <begin position="274"/>
        <end position="295"/>
    </location>
</feature>
<feature type="transmembrane region" description="Helical" evidence="8">
    <location>
        <begin position="217"/>
        <end position="242"/>
    </location>
</feature>
<evidence type="ECO:0000256" key="5">
    <source>
        <dbReference type="ARBA" id="ARBA00022692"/>
    </source>
</evidence>
<sequence>MSARGPSTALRWFTCLAAAYGFVGAVLSLRFGYLLGDALSRTYAAQAVLHSRDPHVSAIGFVFTPLTALLQLPVVAFSDLLPAITRWNLSGIAVSAVFMAGAVTTVRGICLDRGCGPVQTTALTLVFAVNPMIVFYGANGMSEAVFLFFLCWTARRLLRWISTDDVHDLLVAGIALALAYLTRYDAVAAIAAAAFLVFGVTLWRRGRPHWREMRRQALLDAVLVAGPGLVAFLVWAAISWIITGQAFAQFSSTYGNAAILAQSGGPTGDPIGNAAYVATAVLALGPAIPLLLPTVAGLSWRRRDLEFLVAPALFGAVLAFQALTYIGGSTFGFLRFFIAAIPLALVGCIQMLSARGAVPSRRPGTFAHSRRRPEAPTDRTRFRRIVAVGTVILSVASLPVTTYVLLQPSLSPQQYALGQVLSRQRSDEAQRIIASFSTERGLADYLDAQGLPDGSVLVDSVYGFAIVAASRHPRQFVVPSDQDFTTVLNDPAEAGVRLMLTVPNTGRGESDALNRRYPTIWENGAEVGSLVVEVPNDGADQPVWRVYRVLGVAD</sequence>
<dbReference type="EMBL" id="JAFBBK010000001">
    <property type="protein sequence ID" value="MBM7416230.1"/>
    <property type="molecule type" value="Genomic_DNA"/>
</dbReference>
<feature type="transmembrane region" description="Helical" evidence="8">
    <location>
        <begin position="133"/>
        <end position="154"/>
    </location>
</feature>
<evidence type="ECO:0000256" key="1">
    <source>
        <dbReference type="ARBA" id="ARBA00004651"/>
    </source>
</evidence>
<organism evidence="10 11">
    <name type="scientific">Rhodococcoides corynebacterioides</name>
    <dbReference type="NCBI Taxonomy" id="53972"/>
    <lineage>
        <taxon>Bacteria</taxon>
        <taxon>Bacillati</taxon>
        <taxon>Actinomycetota</taxon>
        <taxon>Actinomycetes</taxon>
        <taxon>Mycobacteriales</taxon>
        <taxon>Nocardiaceae</taxon>
        <taxon>Rhodococcoides</taxon>
    </lineage>
</organism>
<dbReference type="PANTHER" id="PTHR33908:SF11">
    <property type="entry name" value="MEMBRANE PROTEIN"/>
    <property type="match status" value="1"/>
</dbReference>
<feature type="domain" description="Glycosyltransferase RgtA/B/C/D-like" evidence="9">
    <location>
        <begin position="116"/>
        <end position="205"/>
    </location>
</feature>
<dbReference type="Pfam" id="PF13231">
    <property type="entry name" value="PMT_2"/>
    <property type="match status" value="1"/>
</dbReference>
<evidence type="ECO:0000256" key="6">
    <source>
        <dbReference type="ARBA" id="ARBA00022989"/>
    </source>
</evidence>
<keyword evidence="6 8" id="KW-1133">Transmembrane helix</keyword>
<protein>
    <recommendedName>
        <fullName evidence="9">Glycosyltransferase RgtA/B/C/D-like domain-containing protein</fullName>
    </recommendedName>
</protein>
<evidence type="ECO:0000256" key="7">
    <source>
        <dbReference type="ARBA" id="ARBA00023136"/>
    </source>
</evidence>
<feature type="transmembrane region" description="Helical" evidence="8">
    <location>
        <begin position="89"/>
        <end position="109"/>
    </location>
</feature>
<gene>
    <name evidence="10" type="ORF">JOE42_002963</name>
</gene>
<evidence type="ECO:0000256" key="2">
    <source>
        <dbReference type="ARBA" id="ARBA00022475"/>
    </source>
</evidence>
<dbReference type="InterPro" id="IPR038731">
    <property type="entry name" value="RgtA/B/C-like"/>
</dbReference>
<keyword evidence="5 8" id="KW-0812">Transmembrane</keyword>
<evidence type="ECO:0000256" key="4">
    <source>
        <dbReference type="ARBA" id="ARBA00022679"/>
    </source>
</evidence>
<reference evidence="10 11" key="1">
    <citation type="submission" date="2021-01" db="EMBL/GenBank/DDBJ databases">
        <title>Genomics of switchgrass bacterial isolates.</title>
        <authorList>
            <person name="Shade A."/>
        </authorList>
    </citation>
    <scope>NUCLEOTIDE SEQUENCE [LARGE SCALE GENOMIC DNA]</scope>
    <source>
        <strain evidence="10 11">PvP111</strain>
    </source>
</reference>
<keyword evidence="2" id="KW-1003">Cell membrane</keyword>
<feature type="transmembrane region" description="Helical" evidence="8">
    <location>
        <begin position="333"/>
        <end position="352"/>
    </location>
</feature>
<dbReference type="Proteomes" id="UP000703038">
    <property type="component" value="Unassembled WGS sequence"/>
</dbReference>
<feature type="transmembrane region" description="Helical" evidence="8">
    <location>
        <begin position="188"/>
        <end position="205"/>
    </location>
</feature>
<feature type="transmembrane region" description="Helical" evidence="8">
    <location>
        <begin position="12"/>
        <end position="35"/>
    </location>
</feature>